<organism evidence="1 2">
    <name type="scientific">Clarias magur</name>
    <name type="common">Asian catfish</name>
    <name type="synonym">Macropteronotus magur</name>
    <dbReference type="NCBI Taxonomy" id="1594786"/>
    <lineage>
        <taxon>Eukaryota</taxon>
        <taxon>Metazoa</taxon>
        <taxon>Chordata</taxon>
        <taxon>Craniata</taxon>
        <taxon>Vertebrata</taxon>
        <taxon>Euteleostomi</taxon>
        <taxon>Actinopterygii</taxon>
        <taxon>Neopterygii</taxon>
        <taxon>Teleostei</taxon>
        <taxon>Ostariophysi</taxon>
        <taxon>Siluriformes</taxon>
        <taxon>Clariidae</taxon>
        <taxon>Clarias</taxon>
    </lineage>
</organism>
<keyword evidence="2" id="KW-1185">Reference proteome</keyword>
<feature type="non-terminal residue" evidence="1">
    <location>
        <position position="1"/>
    </location>
</feature>
<reference evidence="1" key="1">
    <citation type="submission" date="2020-07" db="EMBL/GenBank/DDBJ databases">
        <title>Clarias magur genome sequencing, assembly and annotation.</title>
        <authorList>
            <person name="Kushwaha B."/>
            <person name="Kumar R."/>
            <person name="Das P."/>
            <person name="Joshi C.G."/>
            <person name="Kumar D."/>
            <person name="Nagpure N.S."/>
            <person name="Pandey M."/>
            <person name="Agarwal S."/>
            <person name="Srivastava S."/>
            <person name="Singh M."/>
            <person name="Sahoo L."/>
            <person name="Jayasankar P."/>
            <person name="Meher P.K."/>
            <person name="Koringa P.G."/>
            <person name="Iquebal M.A."/>
            <person name="Das S.P."/>
            <person name="Bit A."/>
            <person name="Patnaik S."/>
            <person name="Patel N."/>
            <person name="Shah T.M."/>
            <person name="Hinsu A."/>
            <person name="Jena J.K."/>
        </authorList>
    </citation>
    <scope>NUCLEOTIDE SEQUENCE</scope>
    <source>
        <strain evidence="1">CIFAMagur01</strain>
        <tissue evidence="1">Testis</tissue>
    </source>
</reference>
<proteinExistence type="predicted"/>
<protein>
    <submittedName>
        <fullName evidence="1">Uncharacterized protein</fullName>
    </submittedName>
</protein>
<sequence>EWLTGTSSRGYNYTYCEGEHVSLTKLKNDNSFLQTSDNGYLRKKNIPDYPEYIFSGSEVCHVTDASGLEGIFSDEGFRANGPYLWWSLSVPHYQLPEEASSPAFQEESRYGNFRFTLPLRELLNLYSKQFCDGTAPVLRVLDTQVYKQEILYSVLVHPGYMRHYRKYPRLPVDDDDESVCGYRKGRWFWCCQSPSDNYNPSYSTSHKYFVWDHVAIAFHIKP</sequence>
<feature type="non-terminal residue" evidence="1">
    <location>
        <position position="222"/>
    </location>
</feature>
<comment type="caution">
    <text evidence="1">The sequence shown here is derived from an EMBL/GenBank/DDBJ whole genome shotgun (WGS) entry which is preliminary data.</text>
</comment>
<accession>A0A8J4X753</accession>
<name>A0A8J4X753_CLAMG</name>
<gene>
    <name evidence="1" type="ORF">DAT39_005964</name>
</gene>
<dbReference type="EMBL" id="QNUK01000059">
    <property type="protein sequence ID" value="KAF5904349.1"/>
    <property type="molecule type" value="Genomic_DNA"/>
</dbReference>
<dbReference type="OrthoDB" id="9942170at2759"/>
<evidence type="ECO:0000313" key="2">
    <source>
        <dbReference type="Proteomes" id="UP000727407"/>
    </source>
</evidence>
<evidence type="ECO:0000313" key="1">
    <source>
        <dbReference type="EMBL" id="KAF5904349.1"/>
    </source>
</evidence>
<dbReference type="AlphaFoldDB" id="A0A8J4X753"/>
<dbReference type="Proteomes" id="UP000727407">
    <property type="component" value="Unassembled WGS sequence"/>
</dbReference>